<name>A0A2P7PZ21_9FIRM</name>
<feature type="domain" description="DUF1659" evidence="1">
    <location>
        <begin position="7"/>
        <end position="70"/>
    </location>
</feature>
<comment type="caution">
    <text evidence="2">The sequence shown here is derived from an EMBL/GenBank/DDBJ whole genome shotgun (WGS) entry which is preliminary data.</text>
</comment>
<accession>A0A2P7PZ21</accession>
<reference evidence="2" key="1">
    <citation type="thesis" date="2015" institute="Rutgers" country="The State University of New Jersey, 14 College Farm Rd., New Brunswick, NJ, USA">
        <title>Ammonia toxicity in bacteria and its implications for treatment of and resource recovery from highly nitrogenous organic wastes.</title>
        <authorList>
            <person name="Luther A.K."/>
        </authorList>
    </citation>
    <scope>NUCLEOTIDE SEQUENCE</scope>
    <source>
        <strain evidence="2">RT-10B</strain>
    </source>
</reference>
<dbReference type="Proteomes" id="UP000241434">
    <property type="component" value="Unassembled WGS sequence"/>
</dbReference>
<evidence type="ECO:0000313" key="3">
    <source>
        <dbReference type="Proteomes" id="UP000241434"/>
    </source>
</evidence>
<dbReference type="InterPro" id="IPR012454">
    <property type="entry name" value="DUF1659"/>
</dbReference>
<protein>
    <recommendedName>
        <fullName evidence="1">DUF1659 domain-containing protein</fullName>
    </recommendedName>
</protein>
<dbReference type="OrthoDB" id="1955198at2"/>
<sequence length="73" mass="8103">MAKLEDKEITLKMVFSKGETNTGKKKLMSLSIKNINKGASDDDIYQLANELASLQSLPLLGIHRLQSEIVVDE</sequence>
<evidence type="ECO:0000259" key="1">
    <source>
        <dbReference type="Pfam" id="PF07872"/>
    </source>
</evidence>
<gene>
    <name evidence="2" type="ORF">UF10_08940</name>
</gene>
<dbReference type="EMBL" id="JYGE01000007">
    <property type="protein sequence ID" value="PSJ30966.1"/>
    <property type="molecule type" value="Genomic_DNA"/>
</dbReference>
<dbReference type="AlphaFoldDB" id="A0A2P7PZ21"/>
<keyword evidence="3" id="KW-1185">Reference proteome</keyword>
<dbReference type="RefSeq" id="WP_106777461.1">
    <property type="nucleotide sequence ID" value="NZ_JBGGGQ010000003.1"/>
</dbReference>
<dbReference type="Pfam" id="PF07872">
    <property type="entry name" value="DUF1659"/>
    <property type="match status" value="1"/>
</dbReference>
<proteinExistence type="predicted"/>
<organism evidence="2 3">
    <name type="scientific">Peptostreptococcus russellii</name>
    <dbReference type="NCBI Taxonomy" id="215200"/>
    <lineage>
        <taxon>Bacteria</taxon>
        <taxon>Bacillati</taxon>
        <taxon>Bacillota</taxon>
        <taxon>Clostridia</taxon>
        <taxon>Peptostreptococcales</taxon>
        <taxon>Peptostreptococcaceae</taxon>
        <taxon>Peptostreptococcus</taxon>
    </lineage>
</organism>
<evidence type="ECO:0000313" key="2">
    <source>
        <dbReference type="EMBL" id="PSJ30966.1"/>
    </source>
</evidence>